<reference evidence="1" key="1">
    <citation type="submission" date="2023-08" db="EMBL/GenBank/DDBJ databases">
        <authorList>
            <person name="Chen Y."/>
            <person name="Shah S."/>
            <person name="Dougan E. K."/>
            <person name="Thang M."/>
            <person name="Chan C."/>
        </authorList>
    </citation>
    <scope>NUCLEOTIDE SEQUENCE</scope>
</reference>
<dbReference type="AlphaFoldDB" id="A0AA36IEY0"/>
<keyword evidence="2" id="KW-1185">Reference proteome</keyword>
<dbReference type="Proteomes" id="UP001178507">
    <property type="component" value="Unassembled WGS sequence"/>
</dbReference>
<evidence type="ECO:0000313" key="1">
    <source>
        <dbReference type="EMBL" id="CAJ1386487.1"/>
    </source>
</evidence>
<protein>
    <submittedName>
        <fullName evidence="1">Uncharacterized protein</fullName>
    </submittedName>
</protein>
<gene>
    <name evidence="1" type="ORF">EVOR1521_LOCUS12815</name>
</gene>
<feature type="non-terminal residue" evidence="1">
    <location>
        <position position="1"/>
    </location>
</feature>
<dbReference type="EMBL" id="CAUJNA010001375">
    <property type="protein sequence ID" value="CAJ1386487.1"/>
    <property type="molecule type" value="Genomic_DNA"/>
</dbReference>
<accession>A0AA36IEY0</accession>
<comment type="caution">
    <text evidence="1">The sequence shown here is derived from an EMBL/GenBank/DDBJ whole genome shotgun (WGS) entry which is preliminary data.</text>
</comment>
<evidence type="ECO:0000313" key="2">
    <source>
        <dbReference type="Proteomes" id="UP001178507"/>
    </source>
</evidence>
<sequence>AIFMTDLAGDRISESPVSTVAKLYGSSLAKGGCCEAAAYSARVTVKLPPGVAEVRFEVAPILT</sequence>
<feature type="non-terminal residue" evidence="1">
    <location>
        <position position="63"/>
    </location>
</feature>
<name>A0AA36IEY0_9DINO</name>
<organism evidence="1 2">
    <name type="scientific">Effrenium voratum</name>
    <dbReference type="NCBI Taxonomy" id="2562239"/>
    <lineage>
        <taxon>Eukaryota</taxon>
        <taxon>Sar</taxon>
        <taxon>Alveolata</taxon>
        <taxon>Dinophyceae</taxon>
        <taxon>Suessiales</taxon>
        <taxon>Symbiodiniaceae</taxon>
        <taxon>Effrenium</taxon>
    </lineage>
</organism>
<proteinExistence type="predicted"/>